<dbReference type="EC" id="1.4.3.16" evidence="4 11"/>
<evidence type="ECO:0000259" key="14">
    <source>
        <dbReference type="Pfam" id="PF02910"/>
    </source>
</evidence>
<evidence type="ECO:0000256" key="11">
    <source>
        <dbReference type="NCBIfam" id="TIGR00551"/>
    </source>
</evidence>
<keyword evidence="6 12" id="KW-0285">Flavoprotein</keyword>
<dbReference type="InterPro" id="IPR036188">
    <property type="entry name" value="FAD/NAD-bd_sf"/>
</dbReference>
<dbReference type="Pfam" id="PF00890">
    <property type="entry name" value="FAD_binding_2"/>
    <property type="match status" value="1"/>
</dbReference>
<evidence type="ECO:0000256" key="1">
    <source>
        <dbReference type="ARBA" id="ARBA00001974"/>
    </source>
</evidence>
<comment type="subcellular location">
    <subcellularLocation>
        <location evidence="12">Cytoplasm</location>
    </subcellularLocation>
</comment>
<evidence type="ECO:0000256" key="9">
    <source>
        <dbReference type="ARBA" id="ARBA00023002"/>
    </source>
</evidence>
<dbReference type="Gene3D" id="3.50.50.60">
    <property type="entry name" value="FAD/NAD(P)-binding domain"/>
    <property type="match status" value="1"/>
</dbReference>
<organism evidence="15 16">
    <name type="scientific">Cyanobium gracile UHCC 0139</name>
    <dbReference type="NCBI Taxonomy" id="3110308"/>
    <lineage>
        <taxon>Bacteria</taxon>
        <taxon>Bacillati</taxon>
        <taxon>Cyanobacteriota</taxon>
        <taxon>Cyanophyceae</taxon>
        <taxon>Synechococcales</taxon>
        <taxon>Prochlorococcaceae</taxon>
        <taxon>Cyanobium</taxon>
    </lineage>
</organism>
<comment type="function">
    <text evidence="12">Catalyzes the oxidation of L-aspartate to iminoaspartate.</text>
</comment>
<evidence type="ECO:0000256" key="5">
    <source>
        <dbReference type="ARBA" id="ARBA00021901"/>
    </source>
</evidence>
<dbReference type="InterPro" id="IPR037099">
    <property type="entry name" value="Fum_R/Succ_DH_flav-like_C_sf"/>
</dbReference>
<evidence type="ECO:0000313" key="16">
    <source>
        <dbReference type="Proteomes" id="UP001304461"/>
    </source>
</evidence>
<keyword evidence="8 12" id="KW-0274">FAD</keyword>
<dbReference type="PANTHER" id="PTHR42716:SF2">
    <property type="entry name" value="L-ASPARTATE OXIDASE, CHLOROPLASTIC"/>
    <property type="match status" value="1"/>
</dbReference>
<dbReference type="Gene3D" id="1.20.58.100">
    <property type="entry name" value="Fumarate reductase/succinate dehydrogenase flavoprotein-like, C-terminal domain"/>
    <property type="match status" value="1"/>
</dbReference>
<proteinExistence type="inferred from homology"/>
<dbReference type="PANTHER" id="PTHR42716">
    <property type="entry name" value="L-ASPARTATE OXIDASE"/>
    <property type="match status" value="1"/>
</dbReference>
<dbReference type="SUPFAM" id="SSF56425">
    <property type="entry name" value="Succinate dehydrogenase/fumarate reductase flavoprotein, catalytic domain"/>
    <property type="match status" value="1"/>
</dbReference>
<feature type="domain" description="FAD-dependent oxidoreductase 2 FAD-binding" evidence="13">
    <location>
        <begin position="6"/>
        <end position="373"/>
    </location>
</feature>
<dbReference type="InterPro" id="IPR027477">
    <property type="entry name" value="Succ_DH/fumarate_Rdtase_cat_sf"/>
</dbReference>
<reference evidence="15 16" key="1">
    <citation type="submission" date="2023-12" db="EMBL/GenBank/DDBJ databases">
        <title>Baltic Sea Cyanobacteria.</title>
        <authorList>
            <person name="Delbaje E."/>
            <person name="Fewer D.P."/>
            <person name="Shishido T.K."/>
        </authorList>
    </citation>
    <scope>NUCLEOTIDE SEQUENCE [LARGE SCALE GENOMIC DNA]</scope>
    <source>
        <strain evidence="15 16">UHCC 0139</strain>
    </source>
</reference>
<accession>A0ABU5RYA0</accession>
<name>A0ABU5RYA0_9CYAN</name>
<dbReference type="Proteomes" id="UP001304461">
    <property type="component" value="Unassembled WGS sequence"/>
</dbReference>
<gene>
    <name evidence="15" type="primary">nadB</name>
    <name evidence="15" type="ORF">VB738_16025</name>
</gene>
<evidence type="ECO:0000259" key="13">
    <source>
        <dbReference type="Pfam" id="PF00890"/>
    </source>
</evidence>
<comment type="pathway">
    <text evidence="2 12">Cofactor biosynthesis; NAD(+) biosynthesis; iminoaspartate from L-aspartate (oxidase route): step 1/1.</text>
</comment>
<evidence type="ECO:0000256" key="6">
    <source>
        <dbReference type="ARBA" id="ARBA00022630"/>
    </source>
</evidence>
<evidence type="ECO:0000256" key="4">
    <source>
        <dbReference type="ARBA" id="ARBA00012173"/>
    </source>
</evidence>
<sequence length="547" mass="59215">MATHWDVVVVGSGAAGLMTCLELPPQLRVLLLSKSSSPPSASRWAQGGIAAVTGADDSFASHITDTLKAGAGLCDPAAVDVLVREAPACVERLVQLGMDFDRTPQGLSTTLEAAHSHRRVLHAQDRTGGALVDALEREVRRRPGLEQRKGIPALQLWVENGQCLGLQVLEGDRLRWLRAGAVVLASGGGGHLFAHTTNPAQASGDGVAMAWSAGARVRDLEFVQFHPTALMLPDAPHFLISEAVRGEGARLFDDAGRSPVARLEGGDLAPRDQVSRALARCMAEQGVTHLWLDLRPVGRERLERQFPTILRRCRELGLAPGDAPIPVAPAAHYWMGGIGTDLEAATSLRGLYAVGEVASTGVHGANRLASNSLMECLVFARRLRRLQPQTLPPAPLDGPCEAPALSEAEARSGPDEAALIAAIADLRRLCWQVAGVERRGVDLIGAMRRVRWERSGHERSPLLRRAHDLPHNQELSLTPDQSRRLLLLQDLRQRLVLAELLMEAAAFRTESRGGHHRTDAPAPQPFWRRHTLQLRGRSPFTSPVGLE</sequence>
<comment type="cofactor">
    <cofactor evidence="1 12">
        <name>FAD</name>
        <dbReference type="ChEBI" id="CHEBI:57692"/>
    </cofactor>
</comment>
<feature type="domain" description="Fumarate reductase/succinate dehydrogenase flavoprotein-like C-terminal" evidence="14">
    <location>
        <begin position="490"/>
        <end position="533"/>
    </location>
</feature>
<evidence type="ECO:0000256" key="7">
    <source>
        <dbReference type="ARBA" id="ARBA00022642"/>
    </source>
</evidence>
<evidence type="ECO:0000256" key="10">
    <source>
        <dbReference type="ARBA" id="ARBA00048305"/>
    </source>
</evidence>
<dbReference type="PRINTS" id="PR00368">
    <property type="entry name" value="FADPNR"/>
</dbReference>
<dbReference type="InterPro" id="IPR005288">
    <property type="entry name" value="NadB"/>
</dbReference>
<keyword evidence="16" id="KW-1185">Reference proteome</keyword>
<dbReference type="Pfam" id="PF02910">
    <property type="entry name" value="Succ_DH_flav_C"/>
    <property type="match status" value="1"/>
</dbReference>
<dbReference type="SUPFAM" id="SSF51905">
    <property type="entry name" value="FAD/NAD(P)-binding domain"/>
    <property type="match status" value="1"/>
</dbReference>
<dbReference type="RefSeq" id="WP_323306693.1">
    <property type="nucleotide sequence ID" value="NZ_JAYGHX010000016.1"/>
</dbReference>
<protein>
    <recommendedName>
        <fullName evidence="5 11">L-aspartate oxidase</fullName>
        <ecNumber evidence="4 11">1.4.3.16</ecNumber>
    </recommendedName>
</protein>
<keyword evidence="9 12" id="KW-0560">Oxidoreductase</keyword>
<keyword evidence="7 12" id="KW-0662">Pyridine nucleotide biosynthesis</keyword>
<comment type="catalytic activity">
    <reaction evidence="10">
        <text>L-aspartate + O2 = iminosuccinate + H2O2</text>
        <dbReference type="Rhea" id="RHEA:25876"/>
        <dbReference type="ChEBI" id="CHEBI:15379"/>
        <dbReference type="ChEBI" id="CHEBI:16240"/>
        <dbReference type="ChEBI" id="CHEBI:29991"/>
        <dbReference type="ChEBI" id="CHEBI:77875"/>
        <dbReference type="EC" id="1.4.3.16"/>
    </reaction>
    <physiologicalReaction direction="left-to-right" evidence="10">
        <dbReference type="Rhea" id="RHEA:25877"/>
    </physiologicalReaction>
</comment>
<dbReference type="InterPro" id="IPR003953">
    <property type="entry name" value="FAD-dep_OxRdtase_2_FAD-bd"/>
</dbReference>
<comment type="similarity">
    <text evidence="3 12">Belongs to the FAD-dependent oxidoreductase 2 family. NadB subfamily.</text>
</comment>
<dbReference type="EMBL" id="JAYGHX010000016">
    <property type="protein sequence ID" value="MEA5392771.1"/>
    <property type="molecule type" value="Genomic_DNA"/>
</dbReference>
<evidence type="ECO:0000256" key="12">
    <source>
        <dbReference type="RuleBase" id="RU362049"/>
    </source>
</evidence>
<dbReference type="Gene3D" id="3.90.700.10">
    <property type="entry name" value="Succinate dehydrogenase/fumarate reductase flavoprotein, catalytic domain"/>
    <property type="match status" value="1"/>
</dbReference>
<evidence type="ECO:0000256" key="8">
    <source>
        <dbReference type="ARBA" id="ARBA00022827"/>
    </source>
</evidence>
<evidence type="ECO:0000256" key="3">
    <source>
        <dbReference type="ARBA" id="ARBA00008562"/>
    </source>
</evidence>
<evidence type="ECO:0000256" key="2">
    <source>
        <dbReference type="ARBA" id="ARBA00004950"/>
    </source>
</evidence>
<dbReference type="InterPro" id="IPR015939">
    <property type="entry name" value="Fum_Rdtase/Succ_DH_flav-like_C"/>
</dbReference>
<dbReference type="NCBIfam" id="TIGR00551">
    <property type="entry name" value="nadB"/>
    <property type="match status" value="1"/>
</dbReference>
<comment type="caution">
    <text evidence="15">The sequence shown here is derived from an EMBL/GenBank/DDBJ whole genome shotgun (WGS) entry which is preliminary data.</text>
</comment>
<dbReference type="SUPFAM" id="SSF46977">
    <property type="entry name" value="Succinate dehydrogenase/fumarate reductase flavoprotein C-terminal domain"/>
    <property type="match status" value="1"/>
</dbReference>
<dbReference type="GO" id="GO:0008734">
    <property type="term" value="F:L-aspartate oxidase activity"/>
    <property type="evidence" value="ECO:0007669"/>
    <property type="project" value="UniProtKB-EC"/>
</dbReference>
<evidence type="ECO:0000313" key="15">
    <source>
        <dbReference type="EMBL" id="MEA5392771.1"/>
    </source>
</evidence>